<dbReference type="CDD" id="cd00838">
    <property type="entry name" value="MPP_superfamily"/>
    <property type="match status" value="1"/>
</dbReference>
<protein>
    <recommendedName>
        <fullName evidence="1">Calcineurin-like phosphoesterase domain-containing protein</fullName>
    </recommendedName>
</protein>
<reference evidence="2" key="1">
    <citation type="submission" date="2018-08" db="EMBL/GenBank/DDBJ databases">
        <title>Murine metabolic-syndrome-specific gut microbial biobank.</title>
        <authorList>
            <person name="Liu C."/>
        </authorList>
    </citation>
    <scope>NUCLEOTIDE SEQUENCE [LARGE SCALE GENOMIC DNA]</scope>
    <source>
        <strain evidence="2">Z82</strain>
    </source>
</reference>
<feature type="domain" description="Calcineurin-like phosphoesterase" evidence="1">
    <location>
        <begin position="40"/>
        <end position="164"/>
    </location>
</feature>
<dbReference type="EMBL" id="QWKH01000061">
    <property type="protein sequence ID" value="NBI34987.1"/>
    <property type="molecule type" value="Genomic_DNA"/>
</dbReference>
<comment type="caution">
    <text evidence="2">The sequence shown here is derived from an EMBL/GenBank/DDBJ whole genome shotgun (WGS) entry which is preliminary data.</text>
</comment>
<name>A0A7C9NME6_9BACT</name>
<accession>A0A7C9NME6</accession>
<evidence type="ECO:0000259" key="1">
    <source>
        <dbReference type="Pfam" id="PF00149"/>
    </source>
</evidence>
<dbReference type="AlphaFoldDB" id="A0A7C9NME6"/>
<dbReference type="GO" id="GO:0016787">
    <property type="term" value="F:hydrolase activity"/>
    <property type="evidence" value="ECO:0007669"/>
    <property type="project" value="InterPro"/>
</dbReference>
<evidence type="ECO:0000313" key="2">
    <source>
        <dbReference type="EMBL" id="NBI34987.1"/>
    </source>
</evidence>
<dbReference type="InterPro" id="IPR029052">
    <property type="entry name" value="Metallo-depent_PP-like"/>
</dbReference>
<proteinExistence type="predicted"/>
<dbReference type="Gene3D" id="3.60.21.10">
    <property type="match status" value="1"/>
</dbReference>
<organism evidence="2">
    <name type="scientific">Muribaculaceae bacterium Z82</name>
    <dbReference type="NCBI Taxonomy" id="2304548"/>
    <lineage>
        <taxon>Bacteria</taxon>
        <taxon>Pseudomonadati</taxon>
        <taxon>Bacteroidota</taxon>
        <taxon>Bacteroidia</taxon>
        <taxon>Bacteroidales</taxon>
        <taxon>Muribaculaceae</taxon>
    </lineage>
</organism>
<sequence>MLRGRGRTRGFEPAAPCGRHCQTSRAKGMLAIKEARSMETLIVGDVHLRTEWVLPAIDDVLAGHPAVGRVVFTGDFCDEWNARPQTMRNGICTLVRWVEARRSQGLSVDLAFGNHDFQYLLGEQGPGTHMTLIPFVREMLFPLGLRMAHVVDGFLVTHAGLTGIWANEYLSRPATAEEAAYQLNAMLDEGSLRTLYKLHACGRGRGGREVPGPLWADRQELIRDPCPAFNQIVGHSPLRRITRERVFAKGSDGTRRAVVLWFCDTFSRLPNGRAIGNGSMLLMANGKGVPVP</sequence>
<gene>
    <name evidence="2" type="ORF">D1639_08105</name>
</gene>
<dbReference type="Pfam" id="PF00149">
    <property type="entry name" value="Metallophos"/>
    <property type="match status" value="1"/>
</dbReference>
<dbReference type="InterPro" id="IPR004843">
    <property type="entry name" value="Calcineurin-like_PHP"/>
</dbReference>
<dbReference type="SUPFAM" id="SSF56300">
    <property type="entry name" value="Metallo-dependent phosphatases"/>
    <property type="match status" value="1"/>
</dbReference>